<dbReference type="AlphaFoldDB" id="A0A656D4E0"/>
<sequence>MVRCKFPILLILGIFLISCAPSKKMLTYKDSKIYFEKIKARDNFVKSLTATGNITVDSPEFSNSAKLKVNLRRPDTLMLKIETIFGIDLGEVQIYADNFKLIDRFNDRVLQGKVSEYLQKYLGIDLTIDELVDILIACPRVGEVESQSFEDYEFLVFEKKEGRDVLLKFNSDLEIESYAFFKSGVKVFEVIYLKYAKVKDITFPRVVRIYDGSGRGIYLNFSEININS</sequence>
<dbReference type="InterPro" id="IPR025634">
    <property type="entry name" value="DUF4292"/>
</dbReference>
<dbReference type="EMBL" id="CZVU01000017">
    <property type="protein sequence ID" value="CUS99183.1"/>
    <property type="molecule type" value="Genomic_DNA"/>
</dbReference>
<evidence type="ECO:0000256" key="1">
    <source>
        <dbReference type="ARBA" id="ARBA00022729"/>
    </source>
</evidence>
<accession>A0A656D4E0</accession>
<keyword evidence="1" id="KW-0732">Signal</keyword>
<reference evidence="2 3" key="1">
    <citation type="submission" date="2015-11" db="EMBL/GenBank/DDBJ databases">
        <authorList>
            <person name="Varghese N."/>
        </authorList>
    </citation>
    <scope>NUCLEOTIDE SEQUENCE [LARGE SCALE GENOMIC DNA]</scope>
    <source>
        <strain evidence="2 3">JGI-24</strain>
    </source>
</reference>
<organism evidence="2 3">
    <name type="scientific">Kryptobacter tengchongensis</name>
    <dbReference type="NCBI Taxonomy" id="1643429"/>
    <lineage>
        <taxon>Bacteria</taxon>
        <taxon>Pseudomonadati</taxon>
        <taxon>Candidatus Kryptoniota</taxon>
        <taxon>Candidatus Kryptobacter</taxon>
    </lineage>
</organism>
<dbReference type="Proteomes" id="UP000243065">
    <property type="component" value="Unassembled WGS sequence"/>
</dbReference>
<protein>
    <recommendedName>
        <fullName evidence="4">DUF4292 domain-containing protein</fullName>
    </recommendedName>
</protein>
<dbReference type="InterPro" id="IPR029046">
    <property type="entry name" value="LolA/LolB/LppX"/>
</dbReference>
<dbReference type="PROSITE" id="PS51257">
    <property type="entry name" value="PROKAR_LIPOPROTEIN"/>
    <property type="match status" value="1"/>
</dbReference>
<gene>
    <name evidence="2" type="ORF">JGI24_00570</name>
</gene>
<dbReference type="Gene3D" id="2.50.20.10">
    <property type="entry name" value="Lipoprotein localisation LolA/LolB/LppX"/>
    <property type="match status" value="1"/>
</dbReference>
<dbReference type="Pfam" id="PF14125">
    <property type="entry name" value="DUF4292"/>
    <property type="match status" value="1"/>
</dbReference>
<evidence type="ECO:0000313" key="2">
    <source>
        <dbReference type="EMBL" id="CUS99183.1"/>
    </source>
</evidence>
<keyword evidence="3" id="KW-1185">Reference proteome</keyword>
<evidence type="ECO:0008006" key="4">
    <source>
        <dbReference type="Google" id="ProtNLM"/>
    </source>
</evidence>
<name>A0A656D4E0_KRYT1</name>
<evidence type="ECO:0000313" key="3">
    <source>
        <dbReference type="Proteomes" id="UP000243065"/>
    </source>
</evidence>
<proteinExistence type="predicted"/>
<dbReference type="SUPFAM" id="SSF89392">
    <property type="entry name" value="Prokaryotic lipoproteins and lipoprotein localization factors"/>
    <property type="match status" value="1"/>
</dbReference>